<feature type="signal peptide" evidence="2">
    <location>
        <begin position="1"/>
        <end position="19"/>
    </location>
</feature>
<dbReference type="SUPFAM" id="SSF49899">
    <property type="entry name" value="Concanavalin A-like lectins/glucanases"/>
    <property type="match status" value="1"/>
</dbReference>
<dbReference type="CDD" id="cd00413">
    <property type="entry name" value="Glyco_hydrolase_16"/>
    <property type="match status" value="1"/>
</dbReference>
<gene>
    <name evidence="4" type="ORF">HF329_07340</name>
</gene>
<evidence type="ECO:0000313" key="4">
    <source>
        <dbReference type="EMBL" id="QJB31124.1"/>
    </source>
</evidence>
<comment type="similarity">
    <text evidence="1">Belongs to the glycosyl hydrolase 16 family.</text>
</comment>
<dbReference type="InterPro" id="IPR050546">
    <property type="entry name" value="Glycosyl_Hydrlase_16"/>
</dbReference>
<proteinExistence type="inferred from homology"/>
<dbReference type="PANTHER" id="PTHR10963">
    <property type="entry name" value="GLYCOSYL HYDROLASE-RELATED"/>
    <property type="match status" value="1"/>
</dbReference>
<dbReference type="PROSITE" id="PS51257">
    <property type="entry name" value="PROKAR_LIPOPROTEIN"/>
    <property type="match status" value="1"/>
</dbReference>
<organism evidence="4 5">
    <name type="scientific">Chitinophaga oryzae</name>
    <dbReference type="NCBI Taxonomy" id="2725414"/>
    <lineage>
        <taxon>Bacteria</taxon>
        <taxon>Pseudomonadati</taxon>
        <taxon>Bacteroidota</taxon>
        <taxon>Chitinophagia</taxon>
        <taxon>Chitinophagales</taxon>
        <taxon>Chitinophagaceae</taxon>
        <taxon>Chitinophaga</taxon>
    </lineage>
</organism>
<dbReference type="Proteomes" id="UP000502421">
    <property type="component" value="Chromosome"/>
</dbReference>
<dbReference type="RefSeq" id="WP_168803392.1">
    <property type="nucleotide sequence ID" value="NZ_CP051205.1"/>
</dbReference>
<dbReference type="Gene3D" id="2.60.120.200">
    <property type="match status" value="1"/>
</dbReference>
<dbReference type="PANTHER" id="PTHR10963:SF55">
    <property type="entry name" value="GLYCOSIDE HYDROLASE FAMILY 16 PROTEIN"/>
    <property type="match status" value="1"/>
</dbReference>
<accession>A0AAE7D5Y4</accession>
<evidence type="ECO:0000259" key="3">
    <source>
        <dbReference type="PROSITE" id="PS51762"/>
    </source>
</evidence>
<dbReference type="AlphaFoldDB" id="A0AAE7D5Y4"/>
<feature type="chain" id="PRO_5042040110" evidence="2">
    <location>
        <begin position="20"/>
        <end position="279"/>
    </location>
</feature>
<dbReference type="GO" id="GO:0005975">
    <property type="term" value="P:carbohydrate metabolic process"/>
    <property type="evidence" value="ECO:0007669"/>
    <property type="project" value="InterPro"/>
</dbReference>
<dbReference type="InterPro" id="IPR000757">
    <property type="entry name" value="Beta-glucanase-like"/>
</dbReference>
<dbReference type="Pfam" id="PF00722">
    <property type="entry name" value="Glyco_hydro_16"/>
    <property type="match status" value="1"/>
</dbReference>
<name>A0AAE7D5Y4_9BACT</name>
<evidence type="ECO:0000256" key="1">
    <source>
        <dbReference type="ARBA" id="ARBA00006865"/>
    </source>
</evidence>
<evidence type="ECO:0000313" key="5">
    <source>
        <dbReference type="Proteomes" id="UP000502421"/>
    </source>
</evidence>
<sequence length="279" mass="30915">MKKAKLLWLSAGIVILAAACQKNTPPSELQGIPANTISAAGKKGGITDVEKLLANYHLVWNDEFNGTQMDTSKWSYRANGTVRQYATVDGARTISLDGNGNMVIRVAKDSSTYYVGQAATDGHFNPKYGYYECRAKMNKSIGPHVAFWLQSPTMGNTPYNNPAVNGAEVDIFEYHRKSPGQVWQTIHINGYGTAHQSQGIQVPYPAVDTGYHTFGLLWTDSTYKFYIDGRKTWETTFGLSQRTQYMILSTELTGFGGTPSLGTYPDSVVFDYVRVYQPN</sequence>
<protein>
    <submittedName>
        <fullName evidence="4">Glycoside hydrolase family 16 protein</fullName>
    </submittedName>
</protein>
<dbReference type="PROSITE" id="PS51762">
    <property type="entry name" value="GH16_2"/>
    <property type="match status" value="1"/>
</dbReference>
<keyword evidence="4" id="KW-0378">Hydrolase</keyword>
<keyword evidence="2" id="KW-0732">Signal</keyword>
<reference evidence="5" key="1">
    <citation type="submission" date="2020-04" db="EMBL/GenBank/DDBJ databases">
        <authorList>
            <person name="Kittiwongwattana C."/>
        </authorList>
    </citation>
    <scope>NUCLEOTIDE SEQUENCE [LARGE SCALE GENOMIC DNA]</scope>
    <source>
        <strain evidence="5">1310</strain>
    </source>
</reference>
<dbReference type="KEGG" id="coy:HF329_07340"/>
<dbReference type="EMBL" id="CP051205">
    <property type="protein sequence ID" value="QJB31124.1"/>
    <property type="molecule type" value="Genomic_DNA"/>
</dbReference>
<evidence type="ECO:0000256" key="2">
    <source>
        <dbReference type="SAM" id="SignalP"/>
    </source>
</evidence>
<dbReference type="GO" id="GO:0004553">
    <property type="term" value="F:hydrolase activity, hydrolyzing O-glycosyl compounds"/>
    <property type="evidence" value="ECO:0007669"/>
    <property type="project" value="InterPro"/>
</dbReference>
<dbReference type="InterPro" id="IPR013320">
    <property type="entry name" value="ConA-like_dom_sf"/>
</dbReference>
<feature type="domain" description="GH16" evidence="3">
    <location>
        <begin position="19"/>
        <end position="279"/>
    </location>
</feature>